<evidence type="ECO:0000256" key="3">
    <source>
        <dbReference type="ARBA" id="ARBA00022679"/>
    </source>
</evidence>
<dbReference type="GO" id="GO:0006974">
    <property type="term" value="P:DNA damage response"/>
    <property type="evidence" value="ECO:0007669"/>
    <property type="project" value="UniProtKB-KW"/>
</dbReference>
<feature type="compositionally biased region" description="Low complexity" evidence="10">
    <location>
        <begin position="91"/>
        <end position="133"/>
    </location>
</feature>
<evidence type="ECO:0000256" key="9">
    <source>
        <dbReference type="ARBA" id="ARBA00048940"/>
    </source>
</evidence>
<comment type="caution">
    <text evidence="11">The sequence shown here is derived from an EMBL/GenBank/DDBJ whole genome shotgun (WGS) entry which is preliminary data.</text>
</comment>
<gene>
    <name evidence="11" type="ORF">DMC30DRAFT_352829</name>
</gene>
<sequence>MAPHPPPSLIDYLSTQLAASVPGKHDYALHVVRSEPQRSHALFPHATNAKHAKVWHEETLVVLSERRPVPQDAPRGNAAADGTEQPRSVDAETGAAANGEGATASSLSTAPSDTVASTSAATAPPATDSTPESRSNPAAERMHVALIPIAALEASLYFVPSSSCALLYISKVDTTGLSTSPHSPTRTLVSAYIAHALAHPPHGARRLRVHVFARAQGQYLFPGSVDNTATKRVLDDKGLVRWWKATLERACVAAKGESNAPVDPLRWYLVPGLAYLESLPYVPATPGWTYGHPYSSLSSPLHPPSDAPTAHPLPDHVPAFPDDPKSRFLHSLTSSPVSASGTPGDYDDAFRALGSATFSAGLTPAGKLVELERQVERERARLVGGVRGGVEEWWERMAFRQECCAGQLVGFFVVAVGEERAPTMSGEAVPPAAAAEAPPPPTPATPPTTSTSTPNPLPAAAAPGQAAAGGGGAGGEKRAAAEAPKVNVLAPRKKKKKVE</sequence>
<accession>A0A5C5FTV6</accession>
<evidence type="ECO:0000256" key="10">
    <source>
        <dbReference type="SAM" id="MobiDB-lite"/>
    </source>
</evidence>
<keyword evidence="5" id="KW-0007">Acetylation</keyword>
<evidence type="ECO:0000256" key="8">
    <source>
        <dbReference type="ARBA" id="ARBA00023242"/>
    </source>
</evidence>
<keyword evidence="6" id="KW-0805">Transcription regulation</keyword>
<evidence type="ECO:0000256" key="1">
    <source>
        <dbReference type="ARBA" id="ARBA00004123"/>
    </source>
</evidence>
<protein>
    <recommendedName>
        <fullName evidence="2">histone acetyltransferase</fullName>
        <ecNumber evidence="2">2.3.1.48</ecNumber>
    </recommendedName>
</protein>
<dbReference type="InterPro" id="IPR016849">
    <property type="entry name" value="Rtt109"/>
</dbReference>
<feature type="region of interest" description="Disordered" evidence="10">
    <location>
        <begin position="425"/>
        <end position="499"/>
    </location>
</feature>
<dbReference type="Proteomes" id="UP000311382">
    <property type="component" value="Unassembled WGS sequence"/>
</dbReference>
<dbReference type="AlphaFoldDB" id="A0A5C5FTV6"/>
<evidence type="ECO:0000256" key="5">
    <source>
        <dbReference type="ARBA" id="ARBA00022990"/>
    </source>
</evidence>
<proteinExistence type="predicted"/>
<name>A0A5C5FTV6_9BASI</name>
<keyword evidence="4" id="KW-0227">DNA damage</keyword>
<evidence type="ECO:0000256" key="6">
    <source>
        <dbReference type="ARBA" id="ARBA00023015"/>
    </source>
</evidence>
<reference evidence="11 12" key="1">
    <citation type="submission" date="2019-03" db="EMBL/GenBank/DDBJ databases">
        <title>Rhodosporidium diobovatum UCD-FST 08-225 genome sequencing, assembly, and annotation.</title>
        <authorList>
            <person name="Fakankun I.U."/>
            <person name="Fristensky B."/>
            <person name="Levin D.B."/>
        </authorList>
    </citation>
    <scope>NUCLEOTIDE SEQUENCE [LARGE SCALE GENOMIC DNA]</scope>
    <source>
        <strain evidence="11 12">UCD-FST 08-225</strain>
    </source>
</reference>
<keyword evidence="12" id="KW-1185">Reference proteome</keyword>
<feature type="compositionally biased region" description="Low complexity" evidence="10">
    <location>
        <begin position="447"/>
        <end position="466"/>
    </location>
</feature>
<comment type="catalytic activity">
    <reaction evidence="9">
        <text>L-lysyl-[histone] + acetyl-CoA = N(6)-acetyl-L-lysyl-[histone] + CoA + H(+)</text>
        <dbReference type="Rhea" id="RHEA:21992"/>
        <dbReference type="Rhea" id="RHEA-COMP:9845"/>
        <dbReference type="Rhea" id="RHEA-COMP:11338"/>
        <dbReference type="ChEBI" id="CHEBI:15378"/>
        <dbReference type="ChEBI" id="CHEBI:29969"/>
        <dbReference type="ChEBI" id="CHEBI:57287"/>
        <dbReference type="ChEBI" id="CHEBI:57288"/>
        <dbReference type="ChEBI" id="CHEBI:61930"/>
        <dbReference type="EC" id="2.3.1.48"/>
    </reaction>
    <physiologicalReaction direction="left-to-right" evidence="9">
        <dbReference type="Rhea" id="RHEA:21993"/>
    </physiologicalReaction>
</comment>
<dbReference type="GO" id="GO:0005634">
    <property type="term" value="C:nucleus"/>
    <property type="evidence" value="ECO:0007669"/>
    <property type="project" value="UniProtKB-SubCell"/>
</dbReference>
<evidence type="ECO:0000256" key="7">
    <source>
        <dbReference type="ARBA" id="ARBA00023163"/>
    </source>
</evidence>
<dbReference type="EMBL" id="SOZI01000076">
    <property type="protein sequence ID" value="TNY20095.1"/>
    <property type="molecule type" value="Genomic_DNA"/>
</dbReference>
<evidence type="ECO:0000256" key="2">
    <source>
        <dbReference type="ARBA" id="ARBA00013184"/>
    </source>
</evidence>
<feature type="region of interest" description="Disordered" evidence="10">
    <location>
        <begin position="299"/>
        <end position="318"/>
    </location>
</feature>
<dbReference type="SMART" id="SM01250">
    <property type="entry name" value="KAT11"/>
    <property type="match status" value="1"/>
</dbReference>
<dbReference type="GO" id="GO:0032931">
    <property type="term" value="F:histone H3K56 acetyltransferase activity"/>
    <property type="evidence" value="ECO:0007669"/>
    <property type="project" value="TreeGrafter"/>
</dbReference>
<dbReference type="STRING" id="5288.A0A5C5FTV6"/>
<evidence type="ECO:0000256" key="4">
    <source>
        <dbReference type="ARBA" id="ARBA00022763"/>
    </source>
</evidence>
<feature type="compositionally biased region" description="Low complexity" evidence="10">
    <location>
        <begin position="425"/>
        <end position="436"/>
    </location>
</feature>
<dbReference type="InterPro" id="IPR013178">
    <property type="entry name" value="Histone_AcTrfase_Rtt109/CBP"/>
</dbReference>
<dbReference type="Pfam" id="PF08214">
    <property type="entry name" value="HAT_KAT11"/>
    <property type="match status" value="1"/>
</dbReference>
<feature type="compositionally biased region" description="Pro residues" evidence="10">
    <location>
        <begin position="437"/>
        <end position="446"/>
    </location>
</feature>
<dbReference type="PANTHER" id="PTHR31571">
    <property type="entry name" value="ALTERED INHERITANCE OF MITOCHONDRIA PROTEIN 6"/>
    <property type="match status" value="1"/>
</dbReference>
<comment type="subcellular location">
    <subcellularLocation>
        <location evidence="1">Nucleus</location>
    </subcellularLocation>
</comment>
<dbReference type="PANTHER" id="PTHR31571:SF2">
    <property type="entry name" value="HISTONE ACETYLTRANSFERASE RTT109"/>
    <property type="match status" value="1"/>
</dbReference>
<evidence type="ECO:0000313" key="12">
    <source>
        <dbReference type="Proteomes" id="UP000311382"/>
    </source>
</evidence>
<evidence type="ECO:0000313" key="11">
    <source>
        <dbReference type="EMBL" id="TNY20095.1"/>
    </source>
</evidence>
<dbReference type="PROSITE" id="PS51728">
    <property type="entry name" value="RTT109_HAT"/>
    <property type="match status" value="1"/>
</dbReference>
<dbReference type="InterPro" id="IPR051236">
    <property type="entry name" value="HAT_RTT109-like"/>
</dbReference>
<keyword evidence="8" id="KW-0539">Nucleus</keyword>
<dbReference type="OrthoDB" id="3361892at2759"/>
<organism evidence="11 12">
    <name type="scientific">Rhodotorula diobovata</name>
    <dbReference type="NCBI Taxonomy" id="5288"/>
    <lineage>
        <taxon>Eukaryota</taxon>
        <taxon>Fungi</taxon>
        <taxon>Dikarya</taxon>
        <taxon>Basidiomycota</taxon>
        <taxon>Pucciniomycotina</taxon>
        <taxon>Microbotryomycetes</taxon>
        <taxon>Sporidiobolales</taxon>
        <taxon>Sporidiobolaceae</taxon>
        <taxon>Rhodotorula</taxon>
    </lineage>
</organism>
<dbReference type="EC" id="2.3.1.48" evidence="2"/>
<keyword evidence="7" id="KW-0804">Transcription</keyword>
<feature type="region of interest" description="Disordered" evidence="10">
    <location>
        <begin position="65"/>
        <end position="137"/>
    </location>
</feature>
<dbReference type="GO" id="GO:0006355">
    <property type="term" value="P:regulation of DNA-templated transcription"/>
    <property type="evidence" value="ECO:0007669"/>
    <property type="project" value="InterPro"/>
</dbReference>
<keyword evidence="3" id="KW-0808">Transferase</keyword>